<keyword evidence="5 6" id="KW-0472">Membrane</keyword>
<evidence type="ECO:0000313" key="10">
    <source>
        <dbReference type="Proteomes" id="UP000237752"/>
    </source>
</evidence>
<keyword evidence="2" id="KW-1003">Cell membrane</keyword>
<keyword evidence="4 6" id="KW-1133">Transmembrane helix</keyword>
<feature type="domain" description="SHOCT" evidence="7">
    <location>
        <begin position="98"/>
        <end position="124"/>
    </location>
</feature>
<dbReference type="Pfam" id="PF09851">
    <property type="entry name" value="SHOCT"/>
    <property type="match status" value="1"/>
</dbReference>
<organism evidence="9 10">
    <name type="scientific">Antricoccus suffuscus</name>
    <dbReference type="NCBI Taxonomy" id="1629062"/>
    <lineage>
        <taxon>Bacteria</taxon>
        <taxon>Bacillati</taxon>
        <taxon>Actinomycetota</taxon>
        <taxon>Actinomycetes</taxon>
        <taxon>Geodermatophilales</taxon>
        <taxon>Antricoccaceae</taxon>
        <taxon>Antricoccus</taxon>
    </lineage>
</organism>
<feature type="domain" description="Cardiolipin synthase N-terminal" evidence="8">
    <location>
        <begin position="27"/>
        <end position="64"/>
    </location>
</feature>
<evidence type="ECO:0000256" key="2">
    <source>
        <dbReference type="ARBA" id="ARBA00022475"/>
    </source>
</evidence>
<accession>A0A2T1A656</accession>
<evidence type="ECO:0000256" key="5">
    <source>
        <dbReference type="ARBA" id="ARBA00023136"/>
    </source>
</evidence>
<dbReference type="OrthoDB" id="7596142at2"/>
<protein>
    <submittedName>
        <fullName evidence="9">Putative oligomerization/nucleic acid binding protein</fullName>
    </submittedName>
</protein>
<evidence type="ECO:0000259" key="8">
    <source>
        <dbReference type="Pfam" id="PF13396"/>
    </source>
</evidence>
<dbReference type="Pfam" id="PF13396">
    <property type="entry name" value="PLDc_N"/>
    <property type="match status" value="1"/>
</dbReference>
<feature type="transmembrane region" description="Helical" evidence="6">
    <location>
        <begin position="41"/>
        <end position="63"/>
    </location>
</feature>
<evidence type="ECO:0000256" key="1">
    <source>
        <dbReference type="ARBA" id="ARBA00004651"/>
    </source>
</evidence>
<dbReference type="AlphaFoldDB" id="A0A2T1A656"/>
<name>A0A2T1A656_9ACTN</name>
<evidence type="ECO:0000256" key="6">
    <source>
        <dbReference type="SAM" id="Phobius"/>
    </source>
</evidence>
<comment type="subcellular location">
    <subcellularLocation>
        <location evidence="1">Cell membrane</location>
        <topology evidence="1">Multi-pass membrane protein</topology>
    </subcellularLocation>
</comment>
<reference evidence="9 10" key="1">
    <citation type="submission" date="2018-03" db="EMBL/GenBank/DDBJ databases">
        <title>Genomic Encyclopedia of Archaeal and Bacterial Type Strains, Phase II (KMG-II): from individual species to whole genera.</title>
        <authorList>
            <person name="Goeker M."/>
        </authorList>
    </citation>
    <scope>NUCLEOTIDE SEQUENCE [LARGE SCALE GENOMIC DNA]</scope>
    <source>
        <strain evidence="9 10">DSM 100065</strain>
    </source>
</reference>
<comment type="caution">
    <text evidence="9">The sequence shown here is derived from an EMBL/GenBank/DDBJ whole genome shotgun (WGS) entry which is preliminary data.</text>
</comment>
<dbReference type="EMBL" id="PVUE01000001">
    <property type="protein sequence ID" value="PRZ44095.1"/>
    <property type="molecule type" value="Genomic_DNA"/>
</dbReference>
<keyword evidence="3 6" id="KW-0812">Transmembrane</keyword>
<evidence type="ECO:0000256" key="4">
    <source>
        <dbReference type="ARBA" id="ARBA00022989"/>
    </source>
</evidence>
<gene>
    <name evidence="9" type="ORF">CLV47_101219</name>
</gene>
<dbReference type="InterPro" id="IPR027379">
    <property type="entry name" value="CLS_N"/>
</dbReference>
<sequence>MNSFWNFFWLVIEIFVFFAYLMVLFHVLVDIFRDRTLSGGFKALWIIGLVFIPVITALIYLIARGRGMAEREHARAASAQQRTEGYLRDVVGRSAATEIADAKALLESGTITQEEFEQLKRQALGAPSGQPVA</sequence>
<evidence type="ECO:0000313" key="9">
    <source>
        <dbReference type="EMBL" id="PRZ44095.1"/>
    </source>
</evidence>
<dbReference type="GO" id="GO:0005886">
    <property type="term" value="C:plasma membrane"/>
    <property type="evidence" value="ECO:0007669"/>
    <property type="project" value="UniProtKB-SubCell"/>
</dbReference>
<proteinExistence type="predicted"/>
<keyword evidence="10" id="KW-1185">Reference proteome</keyword>
<dbReference type="InterPro" id="IPR018649">
    <property type="entry name" value="SHOCT"/>
</dbReference>
<evidence type="ECO:0000259" key="7">
    <source>
        <dbReference type="Pfam" id="PF09851"/>
    </source>
</evidence>
<feature type="transmembrane region" description="Helical" evidence="6">
    <location>
        <begin position="7"/>
        <end position="29"/>
    </location>
</feature>
<dbReference type="RefSeq" id="WP_106347149.1">
    <property type="nucleotide sequence ID" value="NZ_PVUE01000001.1"/>
</dbReference>
<dbReference type="Proteomes" id="UP000237752">
    <property type="component" value="Unassembled WGS sequence"/>
</dbReference>
<evidence type="ECO:0000256" key="3">
    <source>
        <dbReference type="ARBA" id="ARBA00022692"/>
    </source>
</evidence>